<accession>A0A1G5R3D9</accession>
<keyword evidence="7" id="KW-1185">Reference proteome</keyword>
<comment type="similarity">
    <text evidence="1">Belongs to the LysR transcriptional regulatory family.</text>
</comment>
<evidence type="ECO:0000256" key="1">
    <source>
        <dbReference type="ARBA" id="ARBA00009437"/>
    </source>
</evidence>
<keyword evidence="4" id="KW-0804">Transcription</keyword>
<dbReference type="CDD" id="cd05466">
    <property type="entry name" value="PBP2_LTTR_substrate"/>
    <property type="match status" value="1"/>
</dbReference>
<dbReference type="STRING" id="415747.SAMN03097708_03239"/>
<dbReference type="GO" id="GO:0000976">
    <property type="term" value="F:transcription cis-regulatory region binding"/>
    <property type="evidence" value="ECO:0007669"/>
    <property type="project" value="TreeGrafter"/>
</dbReference>
<dbReference type="FunFam" id="1.10.10.10:FF:000001">
    <property type="entry name" value="LysR family transcriptional regulator"/>
    <property type="match status" value="1"/>
</dbReference>
<dbReference type="Gene3D" id="3.40.190.290">
    <property type="match status" value="1"/>
</dbReference>
<keyword evidence="2" id="KW-0805">Transcription regulation</keyword>
<evidence type="ECO:0000256" key="4">
    <source>
        <dbReference type="ARBA" id="ARBA00023163"/>
    </source>
</evidence>
<dbReference type="PANTHER" id="PTHR30126:SF81">
    <property type="entry name" value="HTH-TYPE TRANSCRIPTIONAL REGULATOR ILVY"/>
    <property type="match status" value="1"/>
</dbReference>
<sequence>MDIPNLQAFLAVSDAESFSRAATRLHLTQPAVSKRVAALEEEMGAALFDRVGHHIVLTEAGRALLPNARKVLEAVENGRRAVLKLSGTVAGRLSIGTSHHIGLHRLPPVLRRFHTRYPGVKLDLRFMDSEQACRAVETGELELAVVTLPPTPAPGLLVRTIWDDPLAIVASREHPLTSVPTPTPSDLTSHPAVLPARGTYTRQTVESALLPLGLELNVELSTNYLETIRMLVSVGLGWSVLPATMIDSDLATIAIPELQLERQLGLVCHRARTLSNAASAFAVELDKRDETAKVAKVR</sequence>
<dbReference type="Proteomes" id="UP000199648">
    <property type="component" value="Unassembled WGS sequence"/>
</dbReference>
<proteinExistence type="inferred from homology"/>
<protein>
    <submittedName>
        <fullName evidence="6">DNA-binding transcriptional regulator, LysR family</fullName>
    </submittedName>
</protein>
<dbReference type="PRINTS" id="PR00039">
    <property type="entry name" value="HTHLYSR"/>
</dbReference>
<feature type="domain" description="HTH lysR-type" evidence="5">
    <location>
        <begin position="1"/>
        <end position="58"/>
    </location>
</feature>
<evidence type="ECO:0000313" key="6">
    <source>
        <dbReference type="EMBL" id="SCZ67971.1"/>
    </source>
</evidence>
<dbReference type="EMBL" id="FMWD01000017">
    <property type="protein sequence ID" value="SCZ67971.1"/>
    <property type="molecule type" value="Genomic_DNA"/>
</dbReference>
<dbReference type="InterPro" id="IPR005119">
    <property type="entry name" value="LysR_subst-bd"/>
</dbReference>
<dbReference type="SUPFAM" id="SSF46785">
    <property type="entry name" value="Winged helix' DNA-binding domain"/>
    <property type="match status" value="1"/>
</dbReference>
<dbReference type="OrthoDB" id="9803735at2"/>
<dbReference type="InterPro" id="IPR036390">
    <property type="entry name" value="WH_DNA-bd_sf"/>
</dbReference>
<dbReference type="RefSeq" id="WP_092999240.1">
    <property type="nucleotide sequence ID" value="NZ_FMWD01000017.1"/>
</dbReference>
<evidence type="ECO:0000256" key="3">
    <source>
        <dbReference type="ARBA" id="ARBA00023125"/>
    </source>
</evidence>
<dbReference type="Pfam" id="PF00126">
    <property type="entry name" value="HTH_1"/>
    <property type="match status" value="1"/>
</dbReference>
<dbReference type="InterPro" id="IPR000847">
    <property type="entry name" value="LysR_HTH_N"/>
</dbReference>
<keyword evidence="3 6" id="KW-0238">DNA-binding</keyword>
<dbReference type="Pfam" id="PF03466">
    <property type="entry name" value="LysR_substrate"/>
    <property type="match status" value="1"/>
</dbReference>
<evidence type="ECO:0000313" key="7">
    <source>
        <dbReference type="Proteomes" id="UP000199648"/>
    </source>
</evidence>
<reference evidence="6 7" key="1">
    <citation type="submission" date="2016-10" db="EMBL/GenBank/DDBJ databases">
        <authorList>
            <person name="de Groot N.N."/>
        </authorList>
    </citation>
    <scope>NUCLEOTIDE SEQUENCE [LARGE SCALE GENOMIC DNA]</scope>
    <source>
        <strain evidence="6 7">HLD2</strain>
    </source>
</reference>
<dbReference type="GO" id="GO:0003700">
    <property type="term" value="F:DNA-binding transcription factor activity"/>
    <property type="evidence" value="ECO:0007669"/>
    <property type="project" value="InterPro"/>
</dbReference>
<organism evidence="6 7">
    <name type="scientific">Thiohalomonas denitrificans</name>
    <dbReference type="NCBI Taxonomy" id="415747"/>
    <lineage>
        <taxon>Bacteria</taxon>
        <taxon>Pseudomonadati</taxon>
        <taxon>Pseudomonadota</taxon>
        <taxon>Gammaproteobacteria</taxon>
        <taxon>Thiohalomonadales</taxon>
        <taxon>Thiohalomonadaceae</taxon>
        <taxon>Thiohalomonas</taxon>
    </lineage>
</organism>
<dbReference type="PROSITE" id="PS50931">
    <property type="entry name" value="HTH_LYSR"/>
    <property type="match status" value="1"/>
</dbReference>
<evidence type="ECO:0000256" key="2">
    <source>
        <dbReference type="ARBA" id="ARBA00023015"/>
    </source>
</evidence>
<dbReference type="InterPro" id="IPR036388">
    <property type="entry name" value="WH-like_DNA-bd_sf"/>
</dbReference>
<evidence type="ECO:0000259" key="5">
    <source>
        <dbReference type="PROSITE" id="PS50931"/>
    </source>
</evidence>
<dbReference type="SUPFAM" id="SSF53850">
    <property type="entry name" value="Periplasmic binding protein-like II"/>
    <property type="match status" value="1"/>
</dbReference>
<dbReference type="AlphaFoldDB" id="A0A1G5R3D9"/>
<dbReference type="Gene3D" id="1.10.10.10">
    <property type="entry name" value="Winged helix-like DNA-binding domain superfamily/Winged helix DNA-binding domain"/>
    <property type="match status" value="1"/>
</dbReference>
<name>A0A1G5R3D9_9GAMM</name>
<dbReference type="PANTHER" id="PTHR30126">
    <property type="entry name" value="HTH-TYPE TRANSCRIPTIONAL REGULATOR"/>
    <property type="match status" value="1"/>
</dbReference>
<gene>
    <name evidence="6" type="ORF">SAMN03097708_03239</name>
</gene>